<evidence type="ECO:0000256" key="3">
    <source>
        <dbReference type="ARBA" id="ARBA00022475"/>
    </source>
</evidence>
<feature type="transmembrane region" description="Helical" evidence="8">
    <location>
        <begin position="40"/>
        <end position="61"/>
    </location>
</feature>
<comment type="similarity">
    <text evidence="2">Belongs to the G-protein coupled receptor 1 family.</text>
</comment>
<protein>
    <recommendedName>
        <fullName evidence="9">G-protein coupled receptors family 1 profile domain-containing protein</fullName>
    </recommendedName>
</protein>
<accession>A0ABP1RVY0</accession>
<keyword evidence="7" id="KW-0675">Receptor</keyword>
<evidence type="ECO:0000256" key="8">
    <source>
        <dbReference type="SAM" id="Phobius"/>
    </source>
</evidence>
<reference evidence="10 11" key="1">
    <citation type="submission" date="2024-08" db="EMBL/GenBank/DDBJ databases">
        <authorList>
            <person name="Cucini C."/>
            <person name="Frati F."/>
        </authorList>
    </citation>
    <scope>NUCLEOTIDE SEQUENCE [LARGE SCALE GENOMIC DNA]</scope>
</reference>
<evidence type="ECO:0000256" key="2">
    <source>
        <dbReference type="ARBA" id="ARBA00010663"/>
    </source>
</evidence>
<evidence type="ECO:0000259" key="9">
    <source>
        <dbReference type="PROSITE" id="PS50262"/>
    </source>
</evidence>
<dbReference type="Gene3D" id="1.20.1070.10">
    <property type="entry name" value="Rhodopsin 7-helix transmembrane proteins"/>
    <property type="match status" value="1"/>
</dbReference>
<dbReference type="EMBL" id="CAXLJM020000116">
    <property type="protein sequence ID" value="CAL8137216.1"/>
    <property type="molecule type" value="Genomic_DNA"/>
</dbReference>
<evidence type="ECO:0000256" key="1">
    <source>
        <dbReference type="ARBA" id="ARBA00004651"/>
    </source>
</evidence>
<dbReference type="InterPro" id="IPR000276">
    <property type="entry name" value="GPCR_Rhodpsn"/>
</dbReference>
<dbReference type="PANTHER" id="PTHR24241">
    <property type="entry name" value="NEUROPEPTIDE RECEPTOR-RELATED G-PROTEIN COUPLED RECEPTOR"/>
    <property type="match status" value="1"/>
</dbReference>
<dbReference type="PRINTS" id="PR00237">
    <property type="entry name" value="GPCRRHODOPSN"/>
</dbReference>
<name>A0ABP1RVY0_9HEXA</name>
<keyword evidence="4 8" id="KW-0812">Transmembrane</keyword>
<gene>
    <name evidence="10" type="ORF">ODALV1_LOCUS26820</name>
</gene>
<dbReference type="PANTHER" id="PTHR24241:SF59">
    <property type="entry name" value="ADIPOKINETIC HORMONE RECEPTOR, ISOFORM C"/>
    <property type="match status" value="1"/>
</dbReference>
<keyword evidence="6 8" id="KW-0472">Membrane</keyword>
<dbReference type="Proteomes" id="UP001642540">
    <property type="component" value="Unassembled WGS sequence"/>
</dbReference>
<proteinExistence type="inferred from homology"/>
<dbReference type="PROSITE" id="PS50262">
    <property type="entry name" value="G_PROTEIN_RECEP_F1_2"/>
    <property type="match status" value="1"/>
</dbReference>
<organism evidence="10 11">
    <name type="scientific">Orchesella dallaii</name>
    <dbReference type="NCBI Taxonomy" id="48710"/>
    <lineage>
        <taxon>Eukaryota</taxon>
        <taxon>Metazoa</taxon>
        <taxon>Ecdysozoa</taxon>
        <taxon>Arthropoda</taxon>
        <taxon>Hexapoda</taxon>
        <taxon>Collembola</taxon>
        <taxon>Entomobryomorpha</taxon>
        <taxon>Entomobryoidea</taxon>
        <taxon>Orchesellidae</taxon>
        <taxon>Orchesellinae</taxon>
        <taxon>Orchesella</taxon>
    </lineage>
</organism>
<keyword evidence="11" id="KW-1185">Reference proteome</keyword>
<dbReference type="SUPFAM" id="SSF81321">
    <property type="entry name" value="Family A G protein-coupled receptor-like"/>
    <property type="match status" value="1"/>
</dbReference>
<evidence type="ECO:0000256" key="6">
    <source>
        <dbReference type="ARBA" id="ARBA00023136"/>
    </source>
</evidence>
<evidence type="ECO:0000256" key="7">
    <source>
        <dbReference type="ARBA" id="ARBA00023170"/>
    </source>
</evidence>
<comment type="subcellular location">
    <subcellularLocation>
        <location evidence="1">Cell membrane</location>
        <topology evidence="1">Multi-pass membrane protein</topology>
    </subcellularLocation>
</comment>
<evidence type="ECO:0000256" key="4">
    <source>
        <dbReference type="ARBA" id="ARBA00022692"/>
    </source>
</evidence>
<evidence type="ECO:0000256" key="5">
    <source>
        <dbReference type="ARBA" id="ARBA00022989"/>
    </source>
</evidence>
<evidence type="ECO:0000313" key="11">
    <source>
        <dbReference type="Proteomes" id="UP001642540"/>
    </source>
</evidence>
<keyword evidence="3" id="KW-1003">Cell membrane</keyword>
<comment type="caution">
    <text evidence="10">The sequence shown here is derived from an EMBL/GenBank/DDBJ whole genome shotgun (WGS) entry which is preliminary data.</text>
</comment>
<feature type="transmembrane region" description="Helical" evidence="8">
    <location>
        <begin position="73"/>
        <end position="94"/>
    </location>
</feature>
<sequence>MEENVPSYDGTSTDYHVFENVTEKPLPIDMRFNDGHKLAITLYTILMVLSAIGNITVLYAIIRLSRKGKLSRINILLLNLTIADLLVTFVMMPLEAWKCAGKFPADLETALK</sequence>
<evidence type="ECO:0000313" key="10">
    <source>
        <dbReference type="EMBL" id="CAL8137216.1"/>
    </source>
</evidence>
<feature type="domain" description="G-protein coupled receptors family 1 profile" evidence="9">
    <location>
        <begin position="53"/>
        <end position="112"/>
    </location>
</feature>
<keyword evidence="5 8" id="KW-1133">Transmembrane helix</keyword>
<dbReference type="InterPro" id="IPR017452">
    <property type="entry name" value="GPCR_Rhodpsn_7TM"/>
</dbReference>